<dbReference type="AlphaFoldDB" id="A0A2N0QJL9"/>
<gene>
    <name evidence="1" type="ORF">RhiirA1_484186</name>
</gene>
<comment type="caution">
    <text evidence="1">The sequence shown here is derived from an EMBL/GenBank/DDBJ whole genome shotgun (WGS) entry which is preliminary data.</text>
</comment>
<sequence>MNKIRQCGNNLFRNNVDFIDNILSYFSVFIDNPIKVNIRRFILKILATYEVTE</sequence>
<dbReference type="Proteomes" id="UP000232688">
    <property type="component" value="Unassembled WGS sequence"/>
</dbReference>
<reference evidence="1 2" key="1">
    <citation type="submission" date="2017-10" db="EMBL/GenBank/DDBJ databases">
        <title>Extensive intraspecific genome diversity in a model arbuscular mycorrhizal fungus.</title>
        <authorList>
            <person name="Chen E.C.H."/>
            <person name="Morin E."/>
            <person name="Baudet D."/>
            <person name="Noel J."/>
            <person name="Ndikumana S."/>
            <person name="Charron P."/>
            <person name="St-Onge C."/>
            <person name="Giorgi J."/>
            <person name="Grigoriev I.V."/>
            <person name="Roux C."/>
            <person name="Martin F.M."/>
            <person name="Corradi N."/>
        </authorList>
    </citation>
    <scope>NUCLEOTIDE SEQUENCE [LARGE SCALE GENOMIC DNA]</scope>
    <source>
        <strain evidence="1 2">A1</strain>
    </source>
</reference>
<organism evidence="1 2">
    <name type="scientific">Rhizophagus irregularis</name>
    <dbReference type="NCBI Taxonomy" id="588596"/>
    <lineage>
        <taxon>Eukaryota</taxon>
        <taxon>Fungi</taxon>
        <taxon>Fungi incertae sedis</taxon>
        <taxon>Mucoromycota</taxon>
        <taxon>Glomeromycotina</taxon>
        <taxon>Glomeromycetes</taxon>
        <taxon>Glomerales</taxon>
        <taxon>Glomeraceae</taxon>
        <taxon>Rhizophagus</taxon>
    </lineage>
</organism>
<name>A0A2N0QJL9_9GLOM</name>
<accession>A0A2N0QJL9</accession>
<evidence type="ECO:0000313" key="1">
    <source>
        <dbReference type="EMBL" id="PKC51246.1"/>
    </source>
</evidence>
<dbReference type="VEuPathDB" id="FungiDB:RhiirA1_484186"/>
<proteinExistence type="predicted"/>
<protein>
    <submittedName>
        <fullName evidence="1">Uncharacterized protein</fullName>
    </submittedName>
</protein>
<evidence type="ECO:0000313" key="2">
    <source>
        <dbReference type="Proteomes" id="UP000232688"/>
    </source>
</evidence>
<reference evidence="1 2" key="2">
    <citation type="submission" date="2017-10" db="EMBL/GenBank/DDBJ databases">
        <title>Genome analyses suggest a sexual origin of heterokaryosis in a supposedly ancient asexual fungus.</title>
        <authorList>
            <person name="Corradi N."/>
            <person name="Sedzielewska K."/>
            <person name="Noel J."/>
            <person name="Charron P."/>
            <person name="Farinelli L."/>
            <person name="Marton T."/>
            <person name="Kruger M."/>
            <person name="Pelin A."/>
            <person name="Brachmann A."/>
            <person name="Corradi N."/>
        </authorList>
    </citation>
    <scope>NUCLEOTIDE SEQUENCE [LARGE SCALE GENOMIC DNA]</scope>
    <source>
        <strain evidence="1 2">A1</strain>
    </source>
</reference>
<dbReference type="EMBL" id="LLXH01008022">
    <property type="protein sequence ID" value="PKC51246.1"/>
    <property type="molecule type" value="Genomic_DNA"/>
</dbReference>